<name>A0A8H6N248_9PEZI</name>
<evidence type="ECO:0000313" key="3">
    <source>
        <dbReference type="Proteomes" id="UP000652219"/>
    </source>
</evidence>
<feature type="region of interest" description="Disordered" evidence="1">
    <location>
        <begin position="196"/>
        <end position="281"/>
    </location>
</feature>
<accession>A0A8H6N248</accession>
<proteinExistence type="predicted"/>
<protein>
    <submittedName>
        <fullName evidence="2">Uncharacterized protein</fullName>
    </submittedName>
</protein>
<keyword evidence="3" id="KW-1185">Reference proteome</keyword>
<sequence length="359" mass="39271">MPAVTHPELALDEPSSTAHPYHHLSASHICTGLTILVLLVVLRLIAHGVFRSGPESEGSNNISHHEQARRDLNRLVSQQQLHHLFFSDRAWTMEEKSRGVSSNTKAAAEDRPSRKSSQHPGFVSQNEKETLESKGNESVEQMSLKGNMFGLGNLSDLSSTRLLLSRPPPPPPLTPPELSPSVFTYDDRRRSFGATELDASFFEQPNPDYMSSTEEATTTATSSTQTTRTRSSPTPRRRSYTKTLPMPVPMPPSPAGHLSNDGGYAFSPSSYPPTSPTLPGPPPLGPPPIHGEIMEDGTFRRIDVQGEIISLLDDSGAGWRRHTRVYGGGACLACAACDHNDDHQGGFYGENVLPEEKRY</sequence>
<comment type="caution">
    <text evidence="2">The sequence shown here is derived from an EMBL/GenBank/DDBJ whole genome shotgun (WGS) entry which is preliminary data.</text>
</comment>
<feature type="compositionally biased region" description="Low complexity" evidence="1">
    <location>
        <begin position="211"/>
        <end position="234"/>
    </location>
</feature>
<gene>
    <name evidence="2" type="ORF">CSOJ01_02810</name>
</gene>
<feature type="region of interest" description="Disordered" evidence="1">
    <location>
        <begin position="160"/>
        <end position="183"/>
    </location>
</feature>
<feature type="compositionally biased region" description="Pro residues" evidence="1">
    <location>
        <begin position="270"/>
        <end position="281"/>
    </location>
</feature>
<dbReference type="EMBL" id="WIGN01000026">
    <property type="protein sequence ID" value="KAF6816635.1"/>
    <property type="molecule type" value="Genomic_DNA"/>
</dbReference>
<organism evidence="2 3">
    <name type="scientific">Colletotrichum sojae</name>
    <dbReference type="NCBI Taxonomy" id="2175907"/>
    <lineage>
        <taxon>Eukaryota</taxon>
        <taxon>Fungi</taxon>
        <taxon>Dikarya</taxon>
        <taxon>Ascomycota</taxon>
        <taxon>Pezizomycotina</taxon>
        <taxon>Sordariomycetes</taxon>
        <taxon>Hypocreomycetidae</taxon>
        <taxon>Glomerellales</taxon>
        <taxon>Glomerellaceae</taxon>
        <taxon>Colletotrichum</taxon>
        <taxon>Colletotrichum orchidearum species complex</taxon>
    </lineage>
</organism>
<dbReference type="Proteomes" id="UP000652219">
    <property type="component" value="Unassembled WGS sequence"/>
</dbReference>
<reference evidence="2 3" key="1">
    <citation type="journal article" date="2020" name="Phytopathology">
        <title>Genome Sequence Resources of Colletotrichum truncatum, C. plurivorum, C. musicola, and C. sojae: Four Species Pathogenic to Soybean (Glycine max).</title>
        <authorList>
            <person name="Rogerio F."/>
            <person name="Boufleur T.R."/>
            <person name="Ciampi-Guillardi M."/>
            <person name="Sukno S.A."/>
            <person name="Thon M.R."/>
            <person name="Massola Junior N.S."/>
            <person name="Baroncelli R."/>
        </authorList>
    </citation>
    <scope>NUCLEOTIDE SEQUENCE [LARGE SCALE GENOMIC DNA]</scope>
    <source>
        <strain evidence="2 3">LFN0009</strain>
    </source>
</reference>
<dbReference type="AlphaFoldDB" id="A0A8H6N248"/>
<feature type="region of interest" description="Disordered" evidence="1">
    <location>
        <begin position="96"/>
        <end position="138"/>
    </location>
</feature>
<feature type="compositionally biased region" description="Basic and acidic residues" evidence="1">
    <location>
        <begin position="126"/>
        <end position="137"/>
    </location>
</feature>
<evidence type="ECO:0000313" key="2">
    <source>
        <dbReference type="EMBL" id="KAF6816635.1"/>
    </source>
</evidence>
<evidence type="ECO:0000256" key="1">
    <source>
        <dbReference type="SAM" id="MobiDB-lite"/>
    </source>
</evidence>
<feature type="compositionally biased region" description="Pro residues" evidence="1">
    <location>
        <begin position="166"/>
        <end position="178"/>
    </location>
</feature>